<dbReference type="EC" id="2.3.1.191" evidence="7"/>
<dbReference type="CDD" id="cd03352">
    <property type="entry name" value="LbH_LpxD"/>
    <property type="match status" value="1"/>
</dbReference>
<dbReference type="GO" id="GO:0016020">
    <property type="term" value="C:membrane"/>
    <property type="evidence" value="ECO:0007669"/>
    <property type="project" value="GOC"/>
</dbReference>
<evidence type="ECO:0000256" key="3">
    <source>
        <dbReference type="ARBA" id="ARBA00022679"/>
    </source>
</evidence>
<dbReference type="Pfam" id="PF04613">
    <property type="entry name" value="LpxD"/>
    <property type="match status" value="1"/>
</dbReference>
<evidence type="ECO:0000256" key="6">
    <source>
        <dbReference type="ARBA" id="ARBA00023315"/>
    </source>
</evidence>
<dbReference type="EMBL" id="MAGO01000008">
    <property type="protein sequence ID" value="OCC14908.1"/>
    <property type="molecule type" value="Genomic_DNA"/>
</dbReference>
<dbReference type="Proteomes" id="UP000093080">
    <property type="component" value="Unassembled WGS sequence"/>
</dbReference>
<evidence type="ECO:0000256" key="5">
    <source>
        <dbReference type="ARBA" id="ARBA00023098"/>
    </source>
</evidence>
<dbReference type="InterPro" id="IPR018357">
    <property type="entry name" value="Hexapep_transf_CS"/>
</dbReference>
<comment type="subunit">
    <text evidence="7">Homotrimer.</text>
</comment>
<dbReference type="InterPro" id="IPR001451">
    <property type="entry name" value="Hexapep"/>
</dbReference>
<keyword evidence="5 7" id="KW-0443">Lipid metabolism</keyword>
<dbReference type="PATRIC" id="fig|1156395.6.peg.1719"/>
<accession>A0A1B9F4Q0</accession>
<keyword evidence="3 7" id="KW-0808">Transferase</keyword>
<dbReference type="Pfam" id="PF00132">
    <property type="entry name" value="Hexapep"/>
    <property type="match status" value="4"/>
</dbReference>
<evidence type="ECO:0000256" key="4">
    <source>
        <dbReference type="ARBA" id="ARBA00022737"/>
    </source>
</evidence>
<keyword evidence="10" id="KW-1185">Reference proteome</keyword>
<dbReference type="PANTHER" id="PTHR43378">
    <property type="entry name" value="UDP-3-O-ACYLGLUCOSAMINE N-ACYLTRANSFERASE"/>
    <property type="match status" value="1"/>
</dbReference>
<evidence type="ECO:0000313" key="10">
    <source>
        <dbReference type="Proteomes" id="UP000093080"/>
    </source>
</evidence>
<feature type="active site" description="Proton acceptor" evidence="7">
    <location>
        <position position="253"/>
    </location>
</feature>
<name>A0A1B9F4Q0_9BACT</name>
<dbReference type="NCBIfam" id="TIGR01853">
    <property type="entry name" value="lipid_A_lpxD"/>
    <property type="match status" value="1"/>
</dbReference>
<keyword evidence="1 7" id="KW-0444">Lipid biosynthesis</keyword>
<comment type="catalytic activity">
    <reaction evidence="7">
        <text>a UDP-3-O-[(3R)-3-hydroxyacyl]-alpha-D-glucosamine + a (3R)-hydroxyacyl-[ACP] = a UDP-2-N,3-O-bis[(3R)-3-hydroxyacyl]-alpha-D-glucosamine + holo-[ACP] + H(+)</text>
        <dbReference type="Rhea" id="RHEA:53836"/>
        <dbReference type="Rhea" id="RHEA-COMP:9685"/>
        <dbReference type="Rhea" id="RHEA-COMP:9945"/>
        <dbReference type="ChEBI" id="CHEBI:15378"/>
        <dbReference type="ChEBI" id="CHEBI:64479"/>
        <dbReference type="ChEBI" id="CHEBI:78827"/>
        <dbReference type="ChEBI" id="CHEBI:137740"/>
        <dbReference type="ChEBI" id="CHEBI:137748"/>
        <dbReference type="EC" id="2.3.1.191"/>
    </reaction>
</comment>
<comment type="caution">
    <text evidence="9">The sequence shown here is derived from an EMBL/GenBank/DDBJ whole genome shotgun (WGS) entry which is preliminary data.</text>
</comment>
<keyword evidence="2 7" id="KW-0441">Lipid A biosynthesis</keyword>
<dbReference type="GO" id="GO:0103118">
    <property type="term" value="F:UDP-3-O-[(3R)-3-hydroxyacyl]-glucosamine N-acyltransferase activity"/>
    <property type="evidence" value="ECO:0007669"/>
    <property type="project" value="UniProtKB-EC"/>
</dbReference>
<evidence type="ECO:0000313" key="9">
    <source>
        <dbReference type="EMBL" id="OCC14908.1"/>
    </source>
</evidence>
<comment type="pathway">
    <text evidence="7">Bacterial outer membrane biogenesis; LPS lipid A biosynthesis.</text>
</comment>
<dbReference type="UniPathway" id="UPA00973"/>
<dbReference type="Gene3D" id="2.160.10.10">
    <property type="entry name" value="Hexapeptide repeat proteins"/>
    <property type="match status" value="1"/>
</dbReference>
<evidence type="ECO:0000259" key="8">
    <source>
        <dbReference type="Pfam" id="PF04613"/>
    </source>
</evidence>
<dbReference type="InterPro" id="IPR011004">
    <property type="entry name" value="Trimer_LpxA-like_sf"/>
</dbReference>
<gene>
    <name evidence="7" type="primary">lpxD</name>
    <name evidence="9" type="ORF">DBT_1703</name>
</gene>
<sequence length="362" mass="38923">MAKDWMMTHIKDNDMKELTLKEISELVDGRLAGPEDLKIRAIAPLDQAGPGEISFAVGTRLKDKVLETRASALILPQNWSMESPVPSVFVKDPYLAFAKVLNFFISKPFLAKGVMEGARIGQDASIEKEVTIYPGAYIGDRVKIGKRVTIYPGVFIGDDCEIGDDSTIYANVTLYSKTVIGRRCIIHAGAVIGSDGFGFAQDGLSFVKIPQVGRVVIEDDCEIGANTTIDRATFGETRISKGTKIDNLVQIAHNCNIGENTIIVSQVGIAGSTSIGKNCMLGGQVGVVGHIKIGDRVKIGAQSGVAQSIPDDSIVSGSPAVPHRVWLKVSSLVKRLPELFKEVSSLKKAVRELKKEGIDGSQ</sequence>
<evidence type="ECO:0000256" key="2">
    <source>
        <dbReference type="ARBA" id="ARBA00022556"/>
    </source>
</evidence>
<dbReference type="InterPro" id="IPR007691">
    <property type="entry name" value="LpxD"/>
</dbReference>
<organism evidence="9 10">
    <name type="scientific">Dissulfuribacter thermophilus</name>
    <dbReference type="NCBI Taxonomy" id="1156395"/>
    <lineage>
        <taxon>Bacteria</taxon>
        <taxon>Pseudomonadati</taxon>
        <taxon>Thermodesulfobacteriota</taxon>
        <taxon>Dissulfuribacteria</taxon>
        <taxon>Dissulfuribacterales</taxon>
        <taxon>Dissulfuribacteraceae</taxon>
        <taxon>Dissulfuribacter</taxon>
    </lineage>
</organism>
<reference evidence="9 10" key="1">
    <citation type="submission" date="2016-06" db="EMBL/GenBank/DDBJ databases">
        <title>Respiratory ammonification of nitrate coupled to the oxidation of elemental sulfur in deep-sea autotrophic thermophilic bacteria.</title>
        <authorList>
            <person name="Slobodkina G.B."/>
            <person name="Mardanov A.V."/>
            <person name="Ravin N.V."/>
            <person name="Frolova A.A."/>
            <person name="Viryasiv M.B."/>
            <person name="Chernyh N.A."/>
            <person name="Bonch-Osmolovskaya E.A."/>
            <person name="Slobodkin A.I."/>
        </authorList>
    </citation>
    <scope>NUCLEOTIDE SEQUENCE [LARGE SCALE GENOMIC DNA]</scope>
    <source>
        <strain evidence="9 10">S69</strain>
    </source>
</reference>
<dbReference type="STRING" id="1156395.DBT_1703"/>
<comment type="similarity">
    <text evidence="7">Belongs to the transferase hexapeptide repeat family. LpxD subfamily.</text>
</comment>
<dbReference type="GO" id="GO:0009245">
    <property type="term" value="P:lipid A biosynthetic process"/>
    <property type="evidence" value="ECO:0007669"/>
    <property type="project" value="UniProtKB-UniRule"/>
</dbReference>
<dbReference type="AlphaFoldDB" id="A0A1B9F4Q0"/>
<dbReference type="PROSITE" id="PS00101">
    <property type="entry name" value="HEXAPEP_TRANSFERASES"/>
    <property type="match status" value="1"/>
</dbReference>
<comment type="function">
    <text evidence="7">Catalyzes the N-acylation of UDP-3-O-acylglucosamine using 3-hydroxyacyl-ACP as the acyl donor. Is involved in the biosynthesis of lipid A, a phosphorylated glycolipid that anchors the lipopolysaccharide to the outer membrane of the cell.</text>
</comment>
<proteinExistence type="inferred from homology"/>
<feature type="domain" description="UDP-3-O-[3-hydroxymyristoyl] glucosamine N-acyltransferase non-repeat region" evidence="8">
    <location>
        <begin position="36"/>
        <end position="102"/>
    </location>
</feature>
<dbReference type="NCBIfam" id="NF002060">
    <property type="entry name" value="PRK00892.1"/>
    <property type="match status" value="1"/>
</dbReference>
<protein>
    <recommendedName>
        <fullName evidence="7">UDP-3-O-acylglucosamine N-acyltransferase</fullName>
        <ecNumber evidence="7">2.3.1.191</ecNumber>
    </recommendedName>
</protein>
<dbReference type="SUPFAM" id="SSF51161">
    <property type="entry name" value="Trimeric LpxA-like enzymes"/>
    <property type="match status" value="1"/>
</dbReference>
<dbReference type="PANTHER" id="PTHR43378:SF2">
    <property type="entry name" value="UDP-3-O-ACYLGLUCOSAMINE N-ACYLTRANSFERASE 1, MITOCHONDRIAL-RELATED"/>
    <property type="match status" value="1"/>
</dbReference>
<dbReference type="InterPro" id="IPR020573">
    <property type="entry name" value="UDP_GlcNAc_AcTrfase_non-rep"/>
</dbReference>
<evidence type="ECO:0000256" key="7">
    <source>
        <dbReference type="HAMAP-Rule" id="MF_00523"/>
    </source>
</evidence>
<dbReference type="Gene3D" id="3.40.1390.10">
    <property type="entry name" value="MurE/MurF, N-terminal domain"/>
    <property type="match status" value="1"/>
</dbReference>
<dbReference type="Pfam" id="PF14602">
    <property type="entry name" value="Hexapep_2"/>
    <property type="match status" value="1"/>
</dbReference>
<dbReference type="HAMAP" id="MF_00523">
    <property type="entry name" value="LpxD"/>
    <property type="match status" value="1"/>
</dbReference>
<keyword evidence="6 7" id="KW-0012">Acyltransferase</keyword>
<evidence type="ECO:0000256" key="1">
    <source>
        <dbReference type="ARBA" id="ARBA00022516"/>
    </source>
</evidence>
<dbReference type="GO" id="GO:0016410">
    <property type="term" value="F:N-acyltransferase activity"/>
    <property type="evidence" value="ECO:0007669"/>
    <property type="project" value="InterPro"/>
</dbReference>
<keyword evidence="4 7" id="KW-0677">Repeat</keyword>